<dbReference type="Pfam" id="PF07690">
    <property type="entry name" value="MFS_1"/>
    <property type="match status" value="1"/>
</dbReference>
<feature type="transmembrane region" description="Helical" evidence="6">
    <location>
        <begin position="335"/>
        <end position="353"/>
    </location>
</feature>
<dbReference type="EMBL" id="JACJFM010000010">
    <property type="protein sequence ID" value="MBB1486959.1"/>
    <property type="molecule type" value="Genomic_DNA"/>
</dbReference>
<dbReference type="GO" id="GO:0016020">
    <property type="term" value="C:membrane"/>
    <property type="evidence" value="ECO:0007669"/>
    <property type="project" value="UniProtKB-SubCell"/>
</dbReference>
<dbReference type="InterPro" id="IPR020846">
    <property type="entry name" value="MFS_dom"/>
</dbReference>
<feature type="transmembrane region" description="Helical" evidence="6">
    <location>
        <begin position="87"/>
        <end position="106"/>
    </location>
</feature>
<evidence type="ECO:0000256" key="4">
    <source>
        <dbReference type="ARBA" id="ARBA00022989"/>
    </source>
</evidence>
<evidence type="ECO:0000313" key="8">
    <source>
        <dbReference type="EMBL" id="MBB1486959.1"/>
    </source>
</evidence>
<dbReference type="PROSITE" id="PS50850">
    <property type="entry name" value="MFS"/>
    <property type="match status" value="1"/>
</dbReference>
<comment type="subcellular location">
    <subcellularLocation>
        <location evidence="1">Membrane</location>
        <topology evidence="1">Multi-pass membrane protein</topology>
    </subcellularLocation>
</comment>
<dbReference type="AlphaFoldDB" id="A0A839IR36"/>
<comment type="caution">
    <text evidence="8">The sequence shown here is derived from an EMBL/GenBank/DDBJ whole genome shotgun (WGS) entry which is preliminary data.</text>
</comment>
<sequence length="455" mass="47768">MILLIATPPVQSVPESTARATLLAALLGFFVITLDAVVVNVALPTLSHEMDATITGLQWVVDGYTLAFAALLLSTGALTDRLGAKRAFGWGVVIFVLASLACGVAPDLGSLIVARFVQGAGAAVMMPSSMALIRQAYADPARQVHAVALWAMGGAVAATSGPVISGLLVNLNWRWIFLINLPAGLATLWLLKRAQPSLTRFTPFDGWGQLTAMVAMGCLIYGAIDISNHPVQAMVSLIFAVVMFALFVVLQRRGGHPMVPPAVLQSRNSRISMVVGFTFMMGYFGLPFVMSLYFQQERGLTPAATGLAFLPMMLIGLILTPFTSRLVQRFSARRLIITGLLCMAFGLLAIAGLPMSAPIWVVSAVMLLVGLAGPLIAPPVMAVLLSSVPGNLTGTASGVFNASRQVGGALAVAVFGALLVQSSSFMNGLTISMIIAAGIAVVTALFSLWLQSDKP</sequence>
<dbReference type="Gene3D" id="1.20.1720.10">
    <property type="entry name" value="Multidrug resistance protein D"/>
    <property type="match status" value="1"/>
</dbReference>
<evidence type="ECO:0000256" key="5">
    <source>
        <dbReference type="ARBA" id="ARBA00023136"/>
    </source>
</evidence>
<dbReference type="CDD" id="cd17321">
    <property type="entry name" value="MFS_MMR_MDR_like"/>
    <property type="match status" value="1"/>
</dbReference>
<feature type="transmembrane region" description="Helical" evidence="6">
    <location>
        <begin position="271"/>
        <end position="294"/>
    </location>
</feature>
<keyword evidence="9" id="KW-1185">Reference proteome</keyword>
<feature type="transmembrane region" description="Helical" evidence="6">
    <location>
        <begin position="431"/>
        <end position="450"/>
    </location>
</feature>
<feature type="domain" description="Major facilitator superfamily (MFS) profile" evidence="7">
    <location>
        <begin position="21"/>
        <end position="455"/>
    </location>
</feature>
<feature type="transmembrane region" description="Helical" evidence="6">
    <location>
        <begin position="300"/>
        <end position="323"/>
    </location>
</feature>
<evidence type="ECO:0000259" key="7">
    <source>
        <dbReference type="PROSITE" id="PS50850"/>
    </source>
</evidence>
<evidence type="ECO:0000256" key="3">
    <source>
        <dbReference type="ARBA" id="ARBA00022692"/>
    </source>
</evidence>
<name>A0A839IR36_9GAMM</name>
<feature type="transmembrane region" description="Helical" evidence="6">
    <location>
        <begin position="204"/>
        <end position="224"/>
    </location>
</feature>
<proteinExistence type="predicted"/>
<evidence type="ECO:0000256" key="6">
    <source>
        <dbReference type="SAM" id="Phobius"/>
    </source>
</evidence>
<dbReference type="InterPro" id="IPR036259">
    <property type="entry name" value="MFS_trans_sf"/>
</dbReference>
<feature type="transmembrane region" description="Helical" evidence="6">
    <location>
        <begin position="63"/>
        <end position="80"/>
    </location>
</feature>
<evidence type="ECO:0000256" key="1">
    <source>
        <dbReference type="ARBA" id="ARBA00004141"/>
    </source>
</evidence>
<dbReference type="PANTHER" id="PTHR42718:SF9">
    <property type="entry name" value="MAJOR FACILITATOR SUPERFAMILY MULTIDRUG TRANSPORTER MFSC"/>
    <property type="match status" value="1"/>
</dbReference>
<dbReference type="Gene3D" id="1.20.1250.20">
    <property type="entry name" value="MFS general substrate transporter like domains"/>
    <property type="match status" value="1"/>
</dbReference>
<feature type="transmembrane region" description="Helical" evidence="6">
    <location>
        <begin position="145"/>
        <end position="169"/>
    </location>
</feature>
<dbReference type="Proteomes" id="UP000565262">
    <property type="component" value="Unassembled WGS sequence"/>
</dbReference>
<feature type="transmembrane region" description="Helical" evidence="6">
    <location>
        <begin position="112"/>
        <end position="133"/>
    </location>
</feature>
<keyword evidence="4 6" id="KW-1133">Transmembrane helix</keyword>
<evidence type="ECO:0000313" key="9">
    <source>
        <dbReference type="Proteomes" id="UP000565262"/>
    </source>
</evidence>
<protein>
    <submittedName>
        <fullName evidence="8">MFS transporter</fullName>
    </submittedName>
</protein>
<feature type="transmembrane region" description="Helical" evidence="6">
    <location>
        <begin position="359"/>
        <end position="385"/>
    </location>
</feature>
<gene>
    <name evidence="8" type="ORF">H4O21_10080</name>
</gene>
<feature type="transmembrane region" description="Helical" evidence="6">
    <location>
        <begin position="406"/>
        <end position="425"/>
    </location>
</feature>
<keyword evidence="3 6" id="KW-0812">Transmembrane</keyword>
<feature type="transmembrane region" description="Helical" evidence="6">
    <location>
        <begin position="230"/>
        <end position="250"/>
    </location>
</feature>
<dbReference type="InterPro" id="IPR011701">
    <property type="entry name" value="MFS"/>
</dbReference>
<feature type="transmembrane region" description="Helical" evidence="6">
    <location>
        <begin position="175"/>
        <end position="192"/>
    </location>
</feature>
<dbReference type="SUPFAM" id="SSF103473">
    <property type="entry name" value="MFS general substrate transporter"/>
    <property type="match status" value="1"/>
</dbReference>
<dbReference type="GO" id="GO:0022857">
    <property type="term" value="F:transmembrane transporter activity"/>
    <property type="evidence" value="ECO:0007669"/>
    <property type="project" value="InterPro"/>
</dbReference>
<dbReference type="PRINTS" id="PR01036">
    <property type="entry name" value="TCRTETB"/>
</dbReference>
<keyword evidence="2" id="KW-0813">Transport</keyword>
<accession>A0A839IR36</accession>
<organism evidence="8 9">
    <name type="scientific">Oceanospirillum sediminis</name>
    <dbReference type="NCBI Taxonomy" id="2760088"/>
    <lineage>
        <taxon>Bacteria</taxon>
        <taxon>Pseudomonadati</taxon>
        <taxon>Pseudomonadota</taxon>
        <taxon>Gammaproteobacteria</taxon>
        <taxon>Oceanospirillales</taxon>
        <taxon>Oceanospirillaceae</taxon>
        <taxon>Oceanospirillum</taxon>
    </lineage>
</organism>
<reference evidence="8 9" key="1">
    <citation type="submission" date="2020-08" db="EMBL/GenBank/DDBJ databases">
        <title>Oceanospirillum sp. nov. isolated from marine sediment.</title>
        <authorList>
            <person name="Ji X."/>
        </authorList>
    </citation>
    <scope>NUCLEOTIDE SEQUENCE [LARGE SCALE GENOMIC DNA]</scope>
    <source>
        <strain evidence="8 9">D5</strain>
    </source>
</reference>
<evidence type="ECO:0000256" key="2">
    <source>
        <dbReference type="ARBA" id="ARBA00022448"/>
    </source>
</evidence>
<feature type="transmembrane region" description="Helical" evidence="6">
    <location>
        <begin position="21"/>
        <end position="43"/>
    </location>
</feature>
<keyword evidence="5 6" id="KW-0472">Membrane</keyword>
<dbReference type="PANTHER" id="PTHR42718">
    <property type="entry name" value="MAJOR FACILITATOR SUPERFAMILY MULTIDRUG TRANSPORTER MFSC"/>
    <property type="match status" value="1"/>
</dbReference>